<keyword evidence="2" id="KW-1185">Reference proteome</keyword>
<dbReference type="Proteomes" id="UP000035963">
    <property type="component" value="Unassembled WGS sequence"/>
</dbReference>
<dbReference type="Pfam" id="PF01804">
    <property type="entry name" value="Penicil_amidase"/>
    <property type="match status" value="1"/>
</dbReference>
<dbReference type="EMBL" id="AEJF01000227">
    <property type="protein sequence ID" value="KLU21317.1"/>
    <property type="molecule type" value="Genomic_DNA"/>
</dbReference>
<evidence type="ECO:0000313" key="1">
    <source>
        <dbReference type="EMBL" id="KLU21317.1"/>
    </source>
</evidence>
<dbReference type="RefSeq" id="WP_047897157.1">
    <property type="nucleotide sequence ID" value="NZ_AEJF01000227.1"/>
</dbReference>
<dbReference type="GO" id="GO:0017000">
    <property type="term" value="P:antibiotic biosynthetic process"/>
    <property type="evidence" value="ECO:0007669"/>
    <property type="project" value="InterPro"/>
</dbReference>
<sequence length="103" mass="11353">HPFARTLPSWLPWVRGWLGAPRDPLPGDFNMPRVQTPTFGASERMVVSPGREQDGIFEMPGGQSGNPLSPYFLAGHGAWVHGETTPFLPGKTVHRLELVRPAQ</sequence>
<dbReference type="Gene3D" id="3.60.20.10">
    <property type="entry name" value="Glutamine Phosphoribosylpyrophosphate, subunit 1, domain 1"/>
    <property type="match status" value="1"/>
</dbReference>
<evidence type="ECO:0008006" key="3">
    <source>
        <dbReference type="Google" id="ProtNLM"/>
    </source>
</evidence>
<dbReference type="InterPro" id="IPR029055">
    <property type="entry name" value="Ntn_hydrolases_N"/>
</dbReference>
<comment type="caution">
    <text evidence="1">The sequence shown here is derived from an EMBL/GenBank/DDBJ whole genome shotgun (WGS) entry which is preliminary data.</text>
</comment>
<dbReference type="AlphaFoldDB" id="A0A0J1CKS2"/>
<reference evidence="1 2" key="1">
    <citation type="journal article" date="2015" name="Genome Announc.">
        <title>Draft Genome Sequence of Burkholderia sp. Strain PML1(12), an Ectomycorrhizosphere-Inhabiting Bacterium with Effective Mineral-Weathering Ability.</title>
        <authorList>
            <person name="Uroz S."/>
            <person name="Oger P."/>
        </authorList>
    </citation>
    <scope>NUCLEOTIDE SEQUENCE [LARGE SCALE GENOMIC DNA]</scope>
    <source>
        <strain evidence="2">PML1(12)</strain>
    </source>
</reference>
<evidence type="ECO:0000313" key="2">
    <source>
        <dbReference type="Proteomes" id="UP000035963"/>
    </source>
</evidence>
<accession>A0A0J1CKS2</accession>
<dbReference type="SUPFAM" id="SSF56235">
    <property type="entry name" value="N-terminal nucleophile aminohydrolases (Ntn hydrolases)"/>
    <property type="match status" value="1"/>
</dbReference>
<dbReference type="PATRIC" id="fig|908627.4.peg.8266"/>
<proteinExistence type="predicted"/>
<feature type="non-terminal residue" evidence="1">
    <location>
        <position position="1"/>
    </location>
</feature>
<organism evidence="1 2">
    <name type="scientific">Caballeronia mineralivorans PML1(12)</name>
    <dbReference type="NCBI Taxonomy" id="908627"/>
    <lineage>
        <taxon>Bacteria</taxon>
        <taxon>Pseudomonadati</taxon>
        <taxon>Pseudomonadota</taxon>
        <taxon>Betaproteobacteria</taxon>
        <taxon>Burkholderiales</taxon>
        <taxon>Burkholderiaceae</taxon>
        <taxon>Caballeronia</taxon>
    </lineage>
</organism>
<name>A0A0J1CKS2_9BURK</name>
<dbReference type="OrthoDB" id="9760084at2"/>
<dbReference type="GO" id="GO:0016787">
    <property type="term" value="F:hydrolase activity"/>
    <property type="evidence" value="ECO:0007669"/>
    <property type="project" value="InterPro"/>
</dbReference>
<protein>
    <recommendedName>
        <fullName evidence="3">Penicillin acylase family protein</fullName>
    </recommendedName>
</protein>
<dbReference type="InterPro" id="IPR002692">
    <property type="entry name" value="S45"/>
</dbReference>
<gene>
    <name evidence="1" type="ORF">EOS_36850</name>
</gene>